<dbReference type="SUPFAM" id="SSF47413">
    <property type="entry name" value="lambda repressor-like DNA-binding domains"/>
    <property type="match status" value="1"/>
</dbReference>
<dbReference type="SMART" id="SM00530">
    <property type="entry name" value="HTH_XRE"/>
    <property type="match status" value="1"/>
</dbReference>
<reference evidence="2" key="1">
    <citation type="submission" date="2020-07" db="EMBL/GenBank/DDBJ databases">
        <authorList>
            <person name="Tarantini F.S."/>
            <person name="Hong K.W."/>
            <person name="Chan K.G."/>
        </authorList>
    </citation>
    <scope>NUCLEOTIDE SEQUENCE</scope>
    <source>
        <strain evidence="2">32-07</strain>
    </source>
</reference>
<evidence type="ECO:0000313" key="2">
    <source>
        <dbReference type="EMBL" id="QXJ21682.1"/>
    </source>
</evidence>
<dbReference type="CDD" id="cd00093">
    <property type="entry name" value="HTH_XRE"/>
    <property type="match status" value="1"/>
</dbReference>
<dbReference type="Pfam" id="PF13560">
    <property type="entry name" value="HTH_31"/>
    <property type="match status" value="1"/>
</dbReference>
<sequence>MYDETTIGVRLRALRRWRGMSMQALADLAGLSQGFLSKVENGKVALDRRSHIAALATALKVSEVDLVGGPHLTPDPVQSAPHAAVPALRAAIQTNWIGDAAVERARSLAELLAEIRSLDAVFHSCDYLALGARLPSVIDELHWHIAEPVDEATERGALTALVEAYMYATFRTKDLGYADLAHQAASRAMEAARLTGDPVTVGKAAYLRVQTMPRESSWSRAQVTAERAAGVLEPHATEPLGLQVLGMLSLSAAMASAVQHKTAAAEGWMGEARTLAARVPDDPENWSAFSATNVGVWDVAIGVEVGQSGGAVLRLAEAVDEETISVRRSRHAAFLADVGRGLARDPGCQREATGWLRRAEAVAPQRIRNSTAVHETVGVMLAQAKAAAVGRELRGMAARMGVPH</sequence>
<dbReference type="PROSITE" id="PS50943">
    <property type="entry name" value="HTH_CROC1"/>
    <property type="match status" value="1"/>
</dbReference>
<name>A0ABX8QVC4_9ACTN</name>
<evidence type="ECO:0000259" key="1">
    <source>
        <dbReference type="PROSITE" id="PS50943"/>
    </source>
</evidence>
<proteinExistence type="predicted"/>
<protein>
    <submittedName>
        <fullName evidence="2">Helix-turn-helix transcriptional regulator</fullName>
    </submittedName>
</protein>
<feature type="domain" description="HTH cro/C1-type" evidence="1">
    <location>
        <begin position="11"/>
        <end position="66"/>
    </location>
</feature>
<dbReference type="InterPro" id="IPR010982">
    <property type="entry name" value="Lambda_DNA-bd_dom_sf"/>
</dbReference>
<dbReference type="RefSeq" id="WP_231334852.1">
    <property type="nucleotide sequence ID" value="NZ_CP059572.1"/>
</dbReference>
<gene>
    <name evidence="2" type="ORF">AGRA3207_002560</name>
</gene>
<accession>A0ABX8QVC4</accession>
<evidence type="ECO:0000313" key="3">
    <source>
        <dbReference type="Proteomes" id="UP001049518"/>
    </source>
</evidence>
<dbReference type="EMBL" id="CP059572">
    <property type="protein sequence ID" value="QXJ21682.1"/>
    <property type="molecule type" value="Genomic_DNA"/>
</dbReference>
<keyword evidence="3" id="KW-1185">Reference proteome</keyword>
<organism evidence="2 3">
    <name type="scientific">Actinomadura graeca</name>
    <dbReference type="NCBI Taxonomy" id="2750812"/>
    <lineage>
        <taxon>Bacteria</taxon>
        <taxon>Bacillati</taxon>
        <taxon>Actinomycetota</taxon>
        <taxon>Actinomycetes</taxon>
        <taxon>Streptosporangiales</taxon>
        <taxon>Thermomonosporaceae</taxon>
        <taxon>Actinomadura</taxon>
    </lineage>
</organism>
<dbReference type="InterPro" id="IPR001387">
    <property type="entry name" value="Cro/C1-type_HTH"/>
</dbReference>
<dbReference type="Proteomes" id="UP001049518">
    <property type="component" value="Chromosome"/>
</dbReference>
<dbReference type="Gene3D" id="1.10.260.40">
    <property type="entry name" value="lambda repressor-like DNA-binding domains"/>
    <property type="match status" value="1"/>
</dbReference>